<dbReference type="EMBL" id="OX395138">
    <property type="protein sequence ID" value="CAI5790378.1"/>
    <property type="molecule type" value="Genomic_DNA"/>
</dbReference>
<protein>
    <submittedName>
        <fullName evidence="1">Uncharacterized protein</fullName>
    </submittedName>
</protein>
<dbReference type="Proteomes" id="UP001178461">
    <property type="component" value="Chromosome 13"/>
</dbReference>
<keyword evidence="2" id="KW-1185">Reference proteome</keyword>
<proteinExistence type="predicted"/>
<organism evidence="1 2">
    <name type="scientific">Podarcis lilfordi</name>
    <name type="common">Lilford's wall lizard</name>
    <dbReference type="NCBI Taxonomy" id="74358"/>
    <lineage>
        <taxon>Eukaryota</taxon>
        <taxon>Metazoa</taxon>
        <taxon>Chordata</taxon>
        <taxon>Craniata</taxon>
        <taxon>Vertebrata</taxon>
        <taxon>Euteleostomi</taxon>
        <taxon>Lepidosauria</taxon>
        <taxon>Squamata</taxon>
        <taxon>Bifurcata</taxon>
        <taxon>Unidentata</taxon>
        <taxon>Episquamata</taxon>
        <taxon>Laterata</taxon>
        <taxon>Lacertibaenia</taxon>
        <taxon>Lacertidae</taxon>
        <taxon>Podarcis</taxon>
    </lineage>
</organism>
<evidence type="ECO:0000313" key="2">
    <source>
        <dbReference type="Proteomes" id="UP001178461"/>
    </source>
</evidence>
<accession>A0AA35L711</accession>
<gene>
    <name evidence="1" type="ORF">PODLI_1B043017</name>
</gene>
<dbReference type="AlphaFoldDB" id="A0AA35L711"/>
<reference evidence="1" key="1">
    <citation type="submission" date="2022-12" db="EMBL/GenBank/DDBJ databases">
        <authorList>
            <person name="Alioto T."/>
            <person name="Alioto T."/>
            <person name="Gomez Garrido J."/>
        </authorList>
    </citation>
    <scope>NUCLEOTIDE SEQUENCE</scope>
</reference>
<evidence type="ECO:0000313" key="1">
    <source>
        <dbReference type="EMBL" id="CAI5790378.1"/>
    </source>
</evidence>
<sequence length="98" mass="10902">MVSLSVTAKEYTGARSKSGKWVSRCKEKGCLNKCNVNLKLCRSELHSTADCITDRPEKAANGLLERRRCFVFALGLPEGARRSWTELGDEQHVAGMSR</sequence>
<name>A0AA35L711_9SAUR</name>